<sequence length="301" mass="33540">MAGFLDNFRWPECEWFDWAERRNAVASVVAGALFFTGWWIMIDAAVVYPSQEMMNHSFHTCGVFSTIAFFMINAVSNGQVRGDAYGEGCFGRTGARLWLFVGFMMMFGSFIGSVWILFGAYVVPKKDVAPGLAVFFQNAFIFFSSLVFKFGRTESLWNRNFSRKKTVSPFLHRTSMGVFDNCLVLLELKNEPFKEKKRLKSAVTNNGGKISFVVSKQCSLVVTNSLSNLSSTRLRSIQKLQTPVVGLDYVYNCVERGVLLSVDGYKMEASSASSTPPPPVSSPRKGPLTHKGQRPEVSASL</sequence>
<dbReference type="PANTHER" id="PTHR13180">
    <property type="entry name" value="SMALL MEMBRANE PROTEIN-RELATED"/>
    <property type="match status" value="1"/>
</dbReference>
<comment type="caution">
    <text evidence="9">The sequence shown here is derived from an EMBL/GenBank/DDBJ whole genome shotgun (WGS) entry which is preliminary data.</text>
</comment>
<evidence type="ECO:0000256" key="1">
    <source>
        <dbReference type="ARBA" id="ARBA00004141"/>
    </source>
</evidence>
<evidence type="ECO:0000259" key="8">
    <source>
        <dbReference type="PROSITE" id="PS50172"/>
    </source>
</evidence>
<dbReference type="Pfam" id="PF00533">
    <property type="entry name" value="BRCT"/>
    <property type="match status" value="1"/>
</dbReference>
<dbReference type="Gene3D" id="3.40.50.10190">
    <property type="entry name" value="BRCT domain"/>
    <property type="match status" value="1"/>
</dbReference>
<reference evidence="9 10" key="1">
    <citation type="submission" date="2021-06" db="EMBL/GenBank/DDBJ databases">
        <authorList>
            <person name="Palmer J.M."/>
        </authorList>
    </citation>
    <scope>NUCLEOTIDE SEQUENCE [LARGE SCALE GENOMIC DNA]</scope>
    <source>
        <strain evidence="10">if_2019</strain>
        <tissue evidence="9">Muscle</tissue>
    </source>
</reference>
<comment type="subcellular location">
    <subcellularLocation>
        <location evidence="1">Membrane</location>
        <topology evidence="1">Multi-pass membrane protein</topology>
    </subcellularLocation>
</comment>
<feature type="transmembrane region" description="Helical" evidence="7">
    <location>
        <begin position="24"/>
        <end position="42"/>
    </location>
</feature>
<evidence type="ECO:0000256" key="3">
    <source>
        <dbReference type="ARBA" id="ARBA00022692"/>
    </source>
</evidence>
<dbReference type="Proteomes" id="UP001482620">
    <property type="component" value="Unassembled WGS sequence"/>
</dbReference>
<keyword evidence="5 7" id="KW-0472">Membrane</keyword>
<dbReference type="PROSITE" id="PS50172">
    <property type="entry name" value="BRCT"/>
    <property type="match status" value="1"/>
</dbReference>
<keyword evidence="4 7" id="KW-1133">Transmembrane helix</keyword>
<dbReference type="InterPro" id="IPR036420">
    <property type="entry name" value="BRCT_dom_sf"/>
</dbReference>
<evidence type="ECO:0000256" key="4">
    <source>
        <dbReference type="ARBA" id="ARBA00022989"/>
    </source>
</evidence>
<feature type="domain" description="BRCT" evidence="8">
    <location>
        <begin position="174"/>
        <end position="267"/>
    </location>
</feature>
<dbReference type="EMBL" id="JAHRIQ010012674">
    <property type="protein sequence ID" value="MEQ2225040.1"/>
    <property type="molecule type" value="Genomic_DNA"/>
</dbReference>
<dbReference type="Pfam" id="PF05255">
    <property type="entry name" value="UPF0220"/>
    <property type="match status" value="1"/>
</dbReference>
<evidence type="ECO:0000256" key="5">
    <source>
        <dbReference type="ARBA" id="ARBA00023136"/>
    </source>
</evidence>
<organism evidence="9 10">
    <name type="scientific">Ilyodon furcidens</name>
    <name type="common">goldbreast splitfin</name>
    <dbReference type="NCBI Taxonomy" id="33524"/>
    <lineage>
        <taxon>Eukaryota</taxon>
        <taxon>Metazoa</taxon>
        <taxon>Chordata</taxon>
        <taxon>Craniata</taxon>
        <taxon>Vertebrata</taxon>
        <taxon>Euteleostomi</taxon>
        <taxon>Actinopterygii</taxon>
        <taxon>Neopterygii</taxon>
        <taxon>Teleostei</taxon>
        <taxon>Neoteleostei</taxon>
        <taxon>Acanthomorphata</taxon>
        <taxon>Ovalentaria</taxon>
        <taxon>Atherinomorphae</taxon>
        <taxon>Cyprinodontiformes</taxon>
        <taxon>Goodeidae</taxon>
        <taxon>Ilyodon</taxon>
    </lineage>
</organism>
<protein>
    <recommendedName>
        <fullName evidence="8">BRCT domain-containing protein</fullName>
    </recommendedName>
</protein>
<feature type="transmembrane region" description="Helical" evidence="7">
    <location>
        <begin position="128"/>
        <end position="148"/>
    </location>
</feature>
<dbReference type="InterPro" id="IPR007919">
    <property type="entry name" value="UPF0220"/>
</dbReference>
<proteinExistence type="inferred from homology"/>
<evidence type="ECO:0000256" key="6">
    <source>
        <dbReference type="SAM" id="MobiDB-lite"/>
    </source>
</evidence>
<keyword evidence="10" id="KW-1185">Reference proteome</keyword>
<gene>
    <name evidence="9" type="ORF">ILYODFUR_013422</name>
</gene>
<comment type="similarity">
    <text evidence="2">Belongs to the UPF0220 family.</text>
</comment>
<dbReference type="SUPFAM" id="SSF52113">
    <property type="entry name" value="BRCT domain"/>
    <property type="match status" value="1"/>
</dbReference>
<evidence type="ECO:0000256" key="7">
    <source>
        <dbReference type="SAM" id="Phobius"/>
    </source>
</evidence>
<evidence type="ECO:0000313" key="9">
    <source>
        <dbReference type="EMBL" id="MEQ2225040.1"/>
    </source>
</evidence>
<accession>A0ABV0SWQ2</accession>
<name>A0ABV0SWQ2_9TELE</name>
<feature type="transmembrane region" description="Helical" evidence="7">
    <location>
        <begin position="57"/>
        <end position="76"/>
    </location>
</feature>
<keyword evidence="3 7" id="KW-0812">Transmembrane</keyword>
<evidence type="ECO:0000313" key="10">
    <source>
        <dbReference type="Proteomes" id="UP001482620"/>
    </source>
</evidence>
<evidence type="ECO:0000256" key="2">
    <source>
        <dbReference type="ARBA" id="ARBA00005335"/>
    </source>
</evidence>
<dbReference type="SMART" id="SM00292">
    <property type="entry name" value="BRCT"/>
    <property type="match status" value="1"/>
</dbReference>
<feature type="region of interest" description="Disordered" evidence="6">
    <location>
        <begin position="268"/>
        <end position="301"/>
    </location>
</feature>
<dbReference type="InterPro" id="IPR001357">
    <property type="entry name" value="BRCT_dom"/>
</dbReference>
<feature type="transmembrane region" description="Helical" evidence="7">
    <location>
        <begin position="97"/>
        <end position="122"/>
    </location>
</feature>